<comment type="caution">
    <text evidence="1">The sequence shown here is derived from an EMBL/GenBank/DDBJ whole genome shotgun (WGS) entry which is preliminary data.</text>
</comment>
<organism evidence="1 2">
    <name type="scientific">Kribbella antibiotica</name>
    <dbReference type="NCBI Taxonomy" id="190195"/>
    <lineage>
        <taxon>Bacteria</taxon>
        <taxon>Bacillati</taxon>
        <taxon>Actinomycetota</taxon>
        <taxon>Actinomycetes</taxon>
        <taxon>Propionibacteriales</taxon>
        <taxon>Kribbellaceae</taxon>
        <taxon>Kribbella</taxon>
    </lineage>
</organism>
<dbReference type="AlphaFoldDB" id="A0A4R4ZKL4"/>
<accession>A0A4R4ZKL4</accession>
<proteinExistence type="predicted"/>
<dbReference type="OrthoDB" id="4717578at2"/>
<dbReference type="RefSeq" id="WP_132168089.1">
    <property type="nucleotide sequence ID" value="NZ_SMKX01000038.1"/>
</dbReference>
<protein>
    <submittedName>
        <fullName evidence="1">Uncharacterized protein</fullName>
    </submittedName>
</protein>
<reference evidence="1 2" key="1">
    <citation type="submission" date="2019-03" db="EMBL/GenBank/DDBJ databases">
        <title>Draft genome sequences of novel Actinobacteria.</title>
        <authorList>
            <person name="Sahin N."/>
            <person name="Ay H."/>
            <person name="Saygin H."/>
        </authorList>
    </citation>
    <scope>NUCLEOTIDE SEQUENCE [LARGE SCALE GENOMIC DNA]</scope>
    <source>
        <strain evidence="1 2">JCM 13523</strain>
    </source>
</reference>
<name>A0A4R4ZKL4_9ACTN</name>
<sequence>MRVFRISTAARVAIVAGLVATLLAEGFAFWIRHEVYSSRYDVLQERARAAGELIISNIWIVSAAPDKPPLLSFPRTEELYEVVDSYGRRLDVSTEVRAFQKGRPLQAVPGMSRGSRVRVAP</sequence>
<keyword evidence="2" id="KW-1185">Reference proteome</keyword>
<evidence type="ECO:0000313" key="2">
    <source>
        <dbReference type="Proteomes" id="UP000295124"/>
    </source>
</evidence>
<dbReference type="EMBL" id="SMKX01000038">
    <property type="protein sequence ID" value="TDD59263.1"/>
    <property type="molecule type" value="Genomic_DNA"/>
</dbReference>
<evidence type="ECO:0000313" key="1">
    <source>
        <dbReference type="EMBL" id="TDD59263.1"/>
    </source>
</evidence>
<dbReference type="Proteomes" id="UP000295124">
    <property type="component" value="Unassembled WGS sequence"/>
</dbReference>
<gene>
    <name evidence="1" type="ORF">E1263_15945</name>
</gene>